<organism evidence="1 2">
    <name type="scientific">Rugosibacter aromaticivorans</name>
    <dbReference type="NCBI Taxonomy" id="1565605"/>
    <lineage>
        <taxon>Bacteria</taxon>
        <taxon>Pseudomonadati</taxon>
        <taxon>Pseudomonadota</taxon>
        <taxon>Betaproteobacteria</taxon>
        <taxon>Nitrosomonadales</taxon>
        <taxon>Sterolibacteriaceae</taxon>
        <taxon>Rugosibacter</taxon>
    </lineage>
</organism>
<sequence length="88" mass="9799">MRYFAHQLHEVAGAHDLATAVGSDITRTLEAVHRHRAFDRVLGQLLACGQDDSHDPELLVVQERVDYVPLSGAPNGRMSMILPDEHDE</sequence>
<proteinExistence type="predicted"/>
<dbReference type="RefSeq" id="WP_202634642.1">
    <property type="nucleotide sequence ID" value="NZ_CP010554.1"/>
</dbReference>
<dbReference type="HOGENOM" id="CLU_2466898_0_0_4"/>
<dbReference type="STRING" id="1565605.PG1C_09780"/>
<protein>
    <submittedName>
        <fullName evidence="1">Uncharacterized protein</fullName>
    </submittedName>
</protein>
<keyword evidence="2" id="KW-1185">Reference proteome</keyword>
<dbReference type="AlphaFoldDB" id="A0A0C5J9P8"/>
<gene>
    <name evidence="1" type="ORF">PG1C_09780</name>
</gene>
<accession>A0A0C5J9P8</accession>
<reference evidence="1 2" key="1">
    <citation type="journal article" date="2015" name="Genome Announc.">
        <title>Complete Genome Sequence of a Novel Bacterium within the Family Rhodocyclaceae That Degrades Polycyclic Aromatic Hydrocarbons.</title>
        <authorList>
            <person name="Singleton D.R."/>
            <person name="Dickey A.N."/>
            <person name="Scholl E.H."/>
            <person name="Wright F.A."/>
            <person name="Aitken M.D."/>
        </authorList>
    </citation>
    <scope>NUCLEOTIDE SEQUENCE [LARGE SCALE GENOMIC DNA]</scope>
    <source>
        <strain evidence="2">PG1-Ca6</strain>
    </source>
</reference>
<name>A0A0C5J9P8_9PROT</name>
<dbReference type="Proteomes" id="UP000061603">
    <property type="component" value="Chromosome"/>
</dbReference>
<dbReference type="KEGG" id="rbu:PG1C_09780"/>
<dbReference type="EMBL" id="CP010554">
    <property type="protein sequence ID" value="AJP48645.1"/>
    <property type="molecule type" value="Genomic_DNA"/>
</dbReference>
<evidence type="ECO:0000313" key="2">
    <source>
        <dbReference type="Proteomes" id="UP000061603"/>
    </source>
</evidence>
<evidence type="ECO:0000313" key="1">
    <source>
        <dbReference type="EMBL" id="AJP48645.1"/>
    </source>
</evidence>